<keyword evidence="1" id="KW-0472">Membrane</keyword>
<evidence type="ECO:0000313" key="3">
    <source>
        <dbReference type="Proteomes" id="UP001054945"/>
    </source>
</evidence>
<comment type="caution">
    <text evidence="2">The sequence shown here is derived from an EMBL/GenBank/DDBJ whole genome shotgun (WGS) entry which is preliminary data.</text>
</comment>
<organism evidence="2 3">
    <name type="scientific">Caerostris extrusa</name>
    <name type="common">Bark spider</name>
    <name type="synonym">Caerostris bankana</name>
    <dbReference type="NCBI Taxonomy" id="172846"/>
    <lineage>
        <taxon>Eukaryota</taxon>
        <taxon>Metazoa</taxon>
        <taxon>Ecdysozoa</taxon>
        <taxon>Arthropoda</taxon>
        <taxon>Chelicerata</taxon>
        <taxon>Arachnida</taxon>
        <taxon>Araneae</taxon>
        <taxon>Araneomorphae</taxon>
        <taxon>Entelegynae</taxon>
        <taxon>Araneoidea</taxon>
        <taxon>Araneidae</taxon>
        <taxon>Caerostris</taxon>
    </lineage>
</organism>
<dbReference type="AlphaFoldDB" id="A0AAV4Y3R5"/>
<keyword evidence="3" id="KW-1185">Reference proteome</keyword>
<accession>A0AAV4Y3R5</accession>
<proteinExistence type="predicted"/>
<feature type="transmembrane region" description="Helical" evidence="1">
    <location>
        <begin position="95"/>
        <end position="120"/>
    </location>
</feature>
<dbReference type="Proteomes" id="UP001054945">
    <property type="component" value="Unassembled WGS sequence"/>
</dbReference>
<reference evidence="2 3" key="1">
    <citation type="submission" date="2021-06" db="EMBL/GenBank/DDBJ databases">
        <title>Caerostris extrusa draft genome.</title>
        <authorList>
            <person name="Kono N."/>
            <person name="Arakawa K."/>
        </authorList>
    </citation>
    <scope>NUCLEOTIDE SEQUENCE [LARGE SCALE GENOMIC DNA]</scope>
</reference>
<gene>
    <name evidence="2" type="ORF">CEXT_694351</name>
</gene>
<name>A0AAV4Y3R5_CAEEX</name>
<keyword evidence="1" id="KW-0812">Transmembrane</keyword>
<dbReference type="EMBL" id="BPLR01001178">
    <property type="protein sequence ID" value="GIZ00591.1"/>
    <property type="molecule type" value="Genomic_DNA"/>
</dbReference>
<sequence length="218" mass="22347">MNGLVRIKRNEGLSVVDGCWISTLTNISDPNNSIPSGADEDGIYTVTDVGICPASDDDDGVSTVTDVRSTDSIISSGTVGGTLDGTNSIDIDDSIFLVVMVVLVLLLMLEFQMVIIFSGIAGSSLNGSVSTVTDVRIPDNNISSGTDCSTLVGGISTVTDVRAADCSISSGTILGTSDGTDSIYTNDSIISSSDGSASVITDNKISDGDIFLVMLAVL</sequence>
<evidence type="ECO:0000313" key="2">
    <source>
        <dbReference type="EMBL" id="GIZ00591.1"/>
    </source>
</evidence>
<keyword evidence="1" id="KW-1133">Transmembrane helix</keyword>
<evidence type="ECO:0000256" key="1">
    <source>
        <dbReference type="SAM" id="Phobius"/>
    </source>
</evidence>
<protein>
    <submittedName>
        <fullName evidence="2">Uncharacterized protein</fullName>
    </submittedName>
</protein>